<dbReference type="GO" id="GO:0012505">
    <property type="term" value="C:endomembrane system"/>
    <property type="evidence" value="ECO:0007669"/>
    <property type="project" value="UniProtKB-SubCell"/>
</dbReference>
<comment type="caution">
    <text evidence="9">The sequence shown here is derived from an EMBL/GenBank/DDBJ whole genome shotgun (WGS) entry which is preliminary data.</text>
</comment>
<feature type="transmembrane region" description="Helical" evidence="8">
    <location>
        <begin position="161"/>
        <end position="186"/>
    </location>
</feature>
<evidence type="ECO:0000256" key="3">
    <source>
        <dbReference type="ARBA" id="ARBA00022448"/>
    </source>
</evidence>
<protein>
    <recommendedName>
        <fullName evidence="8">Nickel/cobalt efflux system</fullName>
    </recommendedName>
</protein>
<evidence type="ECO:0000256" key="8">
    <source>
        <dbReference type="RuleBase" id="RU362101"/>
    </source>
</evidence>
<dbReference type="InterPro" id="IPR011541">
    <property type="entry name" value="Ni/Co_transpt_high_affinity"/>
</dbReference>
<feature type="transmembrane region" description="Helical" evidence="8">
    <location>
        <begin position="123"/>
        <end position="141"/>
    </location>
</feature>
<keyword evidence="6 8" id="KW-1133">Transmembrane helix</keyword>
<evidence type="ECO:0000256" key="2">
    <source>
        <dbReference type="ARBA" id="ARBA00010892"/>
    </source>
</evidence>
<keyword evidence="3 8" id="KW-0813">Transport</keyword>
<sequence>MIMELPGLWLMLLLGIRHGFDPDHIAAIDGMSVRLADTKPNLAKWTGTLFAAGHGFVVTLVIVAIAVFSASWKLPGALVDFLEFVPGIILLGVGFSNLYALLKIDSYRPKGLKSMFLPAPLRRSSNPLAILATGALFAMVFDTTTQATALAYTATSGLGISYSFLLGFSFSAGMIFTDTIDCRVLYAIMRTAPGDRVVSDYRRKLGWIIACTALLVGGYKTVSSFFPWFVLAEDVLAGFGMAFFVLMFLFYSYLFMRTKSFKPNAD</sequence>
<comment type="similarity">
    <text evidence="2 8">Belongs to the NiCoT transporter (TC 2.A.52) family.</text>
</comment>
<evidence type="ECO:0000256" key="4">
    <source>
        <dbReference type="ARBA" id="ARBA00022596"/>
    </source>
</evidence>
<keyword evidence="5 8" id="KW-0812">Transmembrane</keyword>
<organism evidence="9 10">
    <name type="scientific">Flavobacterium agri</name>
    <dbReference type="NCBI Taxonomy" id="2743471"/>
    <lineage>
        <taxon>Bacteria</taxon>
        <taxon>Pseudomonadati</taxon>
        <taxon>Bacteroidota</taxon>
        <taxon>Flavobacteriia</taxon>
        <taxon>Flavobacteriales</taxon>
        <taxon>Flavobacteriaceae</taxon>
        <taxon>Flavobacterium</taxon>
    </lineage>
</organism>
<accession>A0A7Y8XZ89</accession>
<evidence type="ECO:0000256" key="5">
    <source>
        <dbReference type="ARBA" id="ARBA00022692"/>
    </source>
</evidence>
<evidence type="ECO:0000313" key="9">
    <source>
        <dbReference type="EMBL" id="NYA69657.1"/>
    </source>
</evidence>
<dbReference type="EMBL" id="JACBJI010000001">
    <property type="protein sequence ID" value="NYA69657.1"/>
    <property type="molecule type" value="Genomic_DNA"/>
</dbReference>
<evidence type="ECO:0000256" key="7">
    <source>
        <dbReference type="ARBA" id="ARBA00023136"/>
    </source>
</evidence>
<dbReference type="PANTHER" id="PTHR31611:SF0">
    <property type="entry name" value="HIGH-AFFINITY NICKEL TRANSPORT PROTEIN NIC1"/>
    <property type="match status" value="1"/>
</dbReference>
<keyword evidence="4" id="KW-0533">Nickel</keyword>
<proteinExistence type="inferred from homology"/>
<dbReference type="AlphaFoldDB" id="A0A7Y8XZ89"/>
<dbReference type="GO" id="GO:0005886">
    <property type="term" value="C:plasma membrane"/>
    <property type="evidence" value="ECO:0007669"/>
    <property type="project" value="UniProtKB-SubCell"/>
</dbReference>
<keyword evidence="10" id="KW-1185">Reference proteome</keyword>
<keyword evidence="7 8" id="KW-0472">Membrane</keyword>
<dbReference type="PANTHER" id="PTHR31611">
    <property type="entry name" value="HIGH-AFFINITY NICKEL TRANSPORT PROTEIN NIC1"/>
    <property type="match status" value="1"/>
</dbReference>
<gene>
    <name evidence="9" type="ORF">HZF10_01900</name>
</gene>
<evidence type="ECO:0000313" key="10">
    <source>
        <dbReference type="Proteomes" id="UP000535020"/>
    </source>
</evidence>
<feature type="transmembrane region" description="Helical" evidence="8">
    <location>
        <begin position="207"/>
        <end position="229"/>
    </location>
</feature>
<feature type="transmembrane region" description="Helical" evidence="8">
    <location>
        <begin position="49"/>
        <end position="72"/>
    </location>
</feature>
<evidence type="ECO:0000256" key="1">
    <source>
        <dbReference type="ARBA" id="ARBA00004127"/>
    </source>
</evidence>
<comment type="subcellular location">
    <subcellularLocation>
        <location evidence="8">Cell membrane</location>
        <topology evidence="8">Multi-pass membrane protein</topology>
    </subcellularLocation>
    <subcellularLocation>
        <location evidence="1">Endomembrane system</location>
        <topology evidence="1">Multi-pass membrane protein</topology>
    </subcellularLocation>
</comment>
<dbReference type="InterPro" id="IPR004688">
    <property type="entry name" value="Ni/Co_transpt"/>
</dbReference>
<dbReference type="GO" id="GO:0015099">
    <property type="term" value="F:nickel cation transmembrane transporter activity"/>
    <property type="evidence" value="ECO:0007669"/>
    <property type="project" value="UniProtKB-UniRule"/>
</dbReference>
<name>A0A7Y8XZ89_9FLAO</name>
<evidence type="ECO:0000256" key="6">
    <source>
        <dbReference type="ARBA" id="ARBA00022989"/>
    </source>
</evidence>
<feature type="transmembrane region" description="Helical" evidence="8">
    <location>
        <begin position="235"/>
        <end position="254"/>
    </location>
</feature>
<dbReference type="Proteomes" id="UP000535020">
    <property type="component" value="Unassembled WGS sequence"/>
</dbReference>
<feature type="transmembrane region" description="Helical" evidence="8">
    <location>
        <begin position="84"/>
        <end position="102"/>
    </location>
</feature>
<reference evidence="9 10" key="1">
    <citation type="submission" date="2020-07" db="EMBL/GenBank/DDBJ databases">
        <authorList>
            <person name="Sun Q."/>
        </authorList>
    </citation>
    <scope>NUCLEOTIDE SEQUENCE [LARGE SCALE GENOMIC DNA]</scope>
    <source>
        <strain evidence="9 10">MAH-1</strain>
    </source>
</reference>
<dbReference type="Pfam" id="PF03824">
    <property type="entry name" value="NicO"/>
    <property type="match status" value="2"/>
</dbReference>